<dbReference type="Proteomes" id="UP001262754">
    <property type="component" value="Unassembled WGS sequence"/>
</dbReference>
<dbReference type="Gene3D" id="2.60.120.620">
    <property type="entry name" value="q2cbj1_9rhob like domain"/>
    <property type="match status" value="1"/>
</dbReference>
<proteinExistence type="predicted"/>
<organism evidence="1 2">
    <name type="scientific">Caulobacter rhizosphaerae</name>
    <dbReference type="NCBI Taxonomy" id="2010972"/>
    <lineage>
        <taxon>Bacteria</taxon>
        <taxon>Pseudomonadati</taxon>
        <taxon>Pseudomonadota</taxon>
        <taxon>Alphaproteobacteria</taxon>
        <taxon>Caulobacterales</taxon>
        <taxon>Caulobacteraceae</taxon>
        <taxon>Caulobacter</taxon>
    </lineage>
</organism>
<keyword evidence="2" id="KW-1185">Reference proteome</keyword>
<name>A0ABU1N1D0_9CAUL</name>
<reference evidence="1 2" key="1">
    <citation type="submission" date="2023-07" db="EMBL/GenBank/DDBJ databases">
        <title>Sorghum-associated microbial communities from plants grown in Nebraska, USA.</title>
        <authorList>
            <person name="Schachtman D."/>
        </authorList>
    </citation>
    <scope>NUCLEOTIDE SEQUENCE [LARGE SCALE GENOMIC DNA]</scope>
    <source>
        <strain evidence="1 2">DS2154</strain>
    </source>
</reference>
<dbReference type="EMBL" id="JAVDRL010000008">
    <property type="protein sequence ID" value="MDR6532248.1"/>
    <property type="molecule type" value="Genomic_DNA"/>
</dbReference>
<dbReference type="RefSeq" id="WP_310032684.1">
    <property type="nucleotide sequence ID" value="NZ_JAVDRL010000008.1"/>
</dbReference>
<comment type="caution">
    <text evidence="1">The sequence shown here is derived from an EMBL/GenBank/DDBJ whole genome shotgun (WGS) entry which is preliminary data.</text>
</comment>
<evidence type="ECO:0000313" key="1">
    <source>
        <dbReference type="EMBL" id="MDR6532248.1"/>
    </source>
</evidence>
<evidence type="ECO:0008006" key="3">
    <source>
        <dbReference type="Google" id="ProtNLM"/>
    </source>
</evidence>
<gene>
    <name evidence="1" type="ORF">J2800_003004</name>
</gene>
<accession>A0ABU1N1D0</accession>
<evidence type="ECO:0000313" key="2">
    <source>
        <dbReference type="Proteomes" id="UP001262754"/>
    </source>
</evidence>
<dbReference type="SUPFAM" id="SSF51197">
    <property type="entry name" value="Clavaminate synthase-like"/>
    <property type="match status" value="1"/>
</dbReference>
<sequence length="309" mass="34341">MIPYARLKPGPGFQARRALFYYGQRMATAPVIRRALSFLIAAAVRVRQGGPVTWPRDGTCRTVLADLKKEGLAMLPPLVPRAEIKRIADYFRGAMVAAPNGGRLPVEQLPAGAAAADYSLETVLACPGLLTLVNAPRVLRIAADYLGCKPTISSIGVRWTFPFSREARRFQSFHRDVDDWRFLKLFIYLSDVDAGSGPHSFVRRSHDTAFGLTTRAYTQLEIETRFGGHKIAIVTGPMGTTFMADTLGVHCGGRPTTGPRLMLQVQYSLLPVFAFRYEPVESEAMVDAYCNRLLLRQRPHARARRGRSF</sequence>
<protein>
    <recommendedName>
        <fullName evidence="3">Phytanoyl-CoA dioxygenase PhyH</fullName>
    </recommendedName>
</protein>